<dbReference type="Pfam" id="PF04536">
    <property type="entry name" value="TPM_phosphatase"/>
    <property type="match status" value="1"/>
</dbReference>
<proteinExistence type="predicted"/>
<accession>A0ABV6ZGL5</accession>
<protein>
    <submittedName>
        <fullName evidence="3">TPM domain-containing protein</fullName>
    </submittedName>
</protein>
<keyword evidence="1" id="KW-0472">Membrane</keyword>
<comment type="caution">
    <text evidence="3">The sequence shown here is derived from an EMBL/GenBank/DDBJ whole genome shotgun (WGS) entry which is preliminary data.</text>
</comment>
<evidence type="ECO:0000259" key="2">
    <source>
        <dbReference type="Pfam" id="PF04536"/>
    </source>
</evidence>
<gene>
    <name evidence="3" type="ORF">ACETRX_16985</name>
</gene>
<dbReference type="Proteomes" id="UP001595190">
    <property type="component" value="Unassembled WGS sequence"/>
</dbReference>
<name>A0ABV6ZGL5_9HYPH</name>
<organism evidence="3 4">
    <name type="scientific">Labrys neptuniae</name>
    <dbReference type="NCBI Taxonomy" id="376174"/>
    <lineage>
        <taxon>Bacteria</taxon>
        <taxon>Pseudomonadati</taxon>
        <taxon>Pseudomonadota</taxon>
        <taxon>Alphaproteobacteria</taxon>
        <taxon>Hyphomicrobiales</taxon>
        <taxon>Xanthobacteraceae</taxon>
        <taxon>Labrys</taxon>
    </lineage>
</organism>
<feature type="transmembrane region" description="Helical" evidence="1">
    <location>
        <begin position="41"/>
        <end position="62"/>
    </location>
</feature>
<keyword evidence="1" id="KW-1133">Transmembrane helix</keyword>
<evidence type="ECO:0000256" key="1">
    <source>
        <dbReference type="SAM" id="Phobius"/>
    </source>
</evidence>
<dbReference type="EMBL" id="JBHGPK010000006">
    <property type="protein sequence ID" value="MFC2251328.1"/>
    <property type="molecule type" value="Genomic_DNA"/>
</dbReference>
<dbReference type="RefSeq" id="WP_394311799.1">
    <property type="nucleotide sequence ID" value="NZ_JBHGPK010000006.1"/>
</dbReference>
<dbReference type="InterPro" id="IPR007621">
    <property type="entry name" value="TPM_dom"/>
</dbReference>
<evidence type="ECO:0000313" key="4">
    <source>
        <dbReference type="Proteomes" id="UP001595190"/>
    </source>
</evidence>
<keyword evidence="1" id="KW-0812">Transmembrane</keyword>
<dbReference type="Gene3D" id="3.10.310.50">
    <property type="match status" value="1"/>
</dbReference>
<sequence length="232" mass="25202">MKTVLTPQDHQHIADAIAAAEATTSGEIYCVVARTVATYRWIPVTLAATVALAILPLVGLLAPDPQSWPLIGSNWRSGNVVAGDIATTLRHALYVLGLVQLGVFIVVAALTWPLRVRLWFTPKAMRRHKVWHTARNQFLAQGLQYTSARTGMMLFVALEERQAVLIADEGINAKVEQQVWEATVAELTKAAGDGHLADGLVAAVGQCGRLLAQHFPPEAQPLNQLPNRVVEL</sequence>
<evidence type="ECO:0000313" key="3">
    <source>
        <dbReference type="EMBL" id="MFC2251328.1"/>
    </source>
</evidence>
<dbReference type="PANTHER" id="PTHR30373">
    <property type="entry name" value="UPF0603 PROTEIN YGCG"/>
    <property type="match status" value="1"/>
</dbReference>
<dbReference type="PANTHER" id="PTHR30373:SF8">
    <property type="entry name" value="BLL7265 PROTEIN"/>
    <property type="match status" value="1"/>
</dbReference>
<feature type="transmembrane region" description="Helical" evidence="1">
    <location>
        <begin position="92"/>
        <end position="114"/>
    </location>
</feature>
<feature type="domain" description="TPM" evidence="2">
    <location>
        <begin position="136"/>
        <end position="208"/>
    </location>
</feature>
<reference evidence="3 4" key="1">
    <citation type="submission" date="2024-09" db="EMBL/GenBank/DDBJ databases">
        <title>Description of Labrys sedimenti sp. nov., isolated from a diclofenac-degrading enrichment culture, and genome-based reclassification of Labrys portucalensis as a later heterotypic synonym of Labrys neptuniae.</title>
        <authorList>
            <person name="Tancsics A."/>
            <person name="Csepanyi A."/>
        </authorList>
    </citation>
    <scope>NUCLEOTIDE SEQUENCE [LARGE SCALE GENOMIC DNA]</scope>
    <source>
        <strain evidence="3 4">LMG 23412</strain>
    </source>
</reference>